<keyword evidence="1" id="KW-1133">Transmembrane helix</keyword>
<gene>
    <name evidence="2" type="ORF">QWM81_02120</name>
</gene>
<evidence type="ECO:0000256" key="1">
    <source>
        <dbReference type="SAM" id="Phobius"/>
    </source>
</evidence>
<dbReference type="Pfam" id="PF19857">
    <property type="entry name" value="DUF6332"/>
    <property type="match status" value="1"/>
</dbReference>
<keyword evidence="3" id="KW-1185">Reference proteome</keyword>
<accession>A0ABT7Z039</accession>
<proteinExistence type="predicted"/>
<name>A0ABT7Z039_9ACTN</name>
<evidence type="ECO:0000313" key="3">
    <source>
        <dbReference type="Proteomes" id="UP001174050"/>
    </source>
</evidence>
<comment type="caution">
    <text evidence="2">The sequence shown here is derived from an EMBL/GenBank/DDBJ whole genome shotgun (WGS) entry which is preliminary data.</text>
</comment>
<feature type="transmembrane region" description="Helical" evidence="1">
    <location>
        <begin position="47"/>
        <end position="68"/>
    </location>
</feature>
<keyword evidence="1" id="KW-0472">Membrane</keyword>
<organism evidence="2 3">
    <name type="scientific">Streptomyces ficellus</name>
    <dbReference type="NCBI Taxonomy" id="1977088"/>
    <lineage>
        <taxon>Bacteria</taxon>
        <taxon>Bacillati</taxon>
        <taxon>Actinomycetota</taxon>
        <taxon>Actinomycetes</taxon>
        <taxon>Kitasatosporales</taxon>
        <taxon>Streptomycetaceae</taxon>
        <taxon>Streptomyces</taxon>
    </lineage>
</organism>
<protein>
    <submittedName>
        <fullName evidence="2">DUF6332 family protein</fullName>
    </submittedName>
</protein>
<dbReference type="EMBL" id="JAUEPL010000002">
    <property type="protein sequence ID" value="MDN3292859.1"/>
    <property type="molecule type" value="Genomic_DNA"/>
</dbReference>
<sequence length="92" mass="9448">MGNRTQAQRDAITVEIGYALVTAAFLAAALFCLVAAPVLVFDLSGPAARALLIAAATAACLGFTTRVVRVLWRFGANTTGRPSGPGRTSPDA</sequence>
<reference evidence="2" key="1">
    <citation type="submission" date="2023-06" db="EMBL/GenBank/DDBJ databases">
        <title>WGS-Sequencing of Streptomyces ficellus isolate 21 collected from sand in Gara Djebilet Iron Mine in Algeria.</title>
        <authorList>
            <person name="Zegers G.P."/>
            <person name="Gomez A."/>
            <person name="Gueddou A."/>
            <person name="Zahara A.F."/>
            <person name="Worth M."/>
            <person name="Sevigny J.L."/>
            <person name="Tisa L."/>
        </authorList>
    </citation>
    <scope>NUCLEOTIDE SEQUENCE</scope>
    <source>
        <strain evidence="2">AS11</strain>
    </source>
</reference>
<dbReference type="RefSeq" id="WP_290109663.1">
    <property type="nucleotide sequence ID" value="NZ_JAUEPL010000002.1"/>
</dbReference>
<dbReference type="Proteomes" id="UP001174050">
    <property type="component" value="Unassembled WGS sequence"/>
</dbReference>
<feature type="transmembrane region" description="Helical" evidence="1">
    <location>
        <begin position="12"/>
        <end position="41"/>
    </location>
</feature>
<keyword evidence="1" id="KW-0812">Transmembrane</keyword>
<dbReference type="InterPro" id="IPR046295">
    <property type="entry name" value="DUF6332"/>
</dbReference>
<evidence type="ECO:0000313" key="2">
    <source>
        <dbReference type="EMBL" id="MDN3292859.1"/>
    </source>
</evidence>